<keyword evidence="1" id="KW-0677">Repeat</keyword>
<dbReference type="InterPro" id="IPR014596">
    <property type="entry name" value="UCP035836"/>
</dbReference>
<dbReference type="RefSeq" id="WP_188516071.1">
    <property type="nucleotide sequence ID" value="NZ_BMES01000001.1"/>
</dbReference>
<evidence type="ECO:0000313" key="6">
    <source>
        <dbReference type="Proteomes" id="UP000603912"/>
    </source>
</evidence>
<protein>
    <recommendedName>
        <fullName evidence="7">Flp pilus assembly protein TadD</fullName>
    </recommendedName>
</protein>
<proteinExistence type="predicted"/>
<evidence type="ECO:0008006" key="7">
    <source>
        <dbReference type="Google" id="ProtNLM"/>
    </source>
</evidence>
<evidence type="ECO:0000256" key="2">
    <source>
        <dbReference type="ARBA" id="ARBA00022803"/>
    </source>
</evidence>
<accession>A0A917I4G4</accession>
<dbReference type="PANTHER" id="PTHR44227">
    <property type="match status" value="1"/>
</dbReference>
<dbReference type="InterPro" id="IPR011990">
    <property type="entry name" value="TPR-like_helical_dom_sf"/>
</dbReference>
<feature type="region of interest" description="Disordered" evidence="4">
    <location>
        <begin position="32"/>
        <end position="53"/>
    </location>
</feature>
<name>A0A917I4G4_9HYPH</name>
<organism evidence="5 6">
    <name type="scientific">Alsobacter metallidurans</name>
    <dbReference type="NCBI Taxonomy" id="340221"/>
    <lineage>
        <taxon>Bacteria</taxon>
        <taxon>Pseudomonadati</taxon>
        <taxon>Pseudomonadota</taxon>
        <taxon>Alphaproteobacteria</taxon>
        <taxon>Hyphomicrobiales</taxon>
        <taxon>Alsobacteraceae</taxon>
        <taxon>Alsobacter</taxon>
    </lineage>
</organism>
<dbReference type="PROSITE" id="PS50005">
    <property type="entry name" value="TPR"/>
    <property type="match status" value="1"/>
</dbReference>
<keyword evidence="6" id="KW-1185">Reference proteome</keyword>
<dbReference type="SMART" id="SM00028">
    <property type="entry name" value="TPR"/>
    <property type="match status" value="2"/>
</dbReference>
<evidence type="ECO:0000313" key="5">
    <source>
        <dbReference type="EMBL" id="GGH08590.1"/>
    </source>
</evidence>
<evidence type="ECO:0000256" key="1">
    <source>
        <dbReference type="ARBA" id="ARBA00022737"/>
    </source>
</evidence>
<dbReference type="InterPro" id="IPR019734">
    <property type="entry name" value="TPR_rpt"/>
</dbReference>
<reference evidence="5" key="2">
    <citation type="submission" date="2020-09" db="EMBL/GenBank/DDBJ databases">
        <authorList>
            <person name="Sun Q."/>
            <person name="Zhou Y."/>
        </authorList>
    </citation>
    <scope>NUCLEOTIDE SEQUENCE</scope>
    <source>
        <strain evidence="5">CGMCC 1.12214</strain>
    </source>
</reference>
<sequence>MRVYVPTARPPLRPLLLACVAVIGLGLAGCKKDGPDSTGSLSAASGPRSTEAWRASSEEWGRKFDAKPGDKTISLNYAHALRMIDQRQQAVAVLQTAALKTPKDTDILAAYGKALSEVGQLEQARDVLARAHTPERPDWRVLSAQGAVADQLGQHAEAQSLYEAALRLRPNDPGVLANMGLSYALSQRLPEAEATLRQAAQAPGADQRVRQNLALVLGLQGKFAEAEKIASQDLAPIDAAQSVAAMRQMVAQPNNWAQIRNGDAKKSAGRPAPQQAAAASVAAKPTGGTRPLDLAAQANQPAE</sequence>
<dbReference type="Pfam" id="PF14559">
    <property type="entry name" value="TPR_19"/>
    <property type="match status" value="1"/>
</dbReference>
<gene>
    <name evidence="5" type="ORF">GCM10007036_04160</name>
</gene>
<comment type="caution">
    <text evidence="5">The sequence shown here is derived from an EMBL/GenBank/DDBJ whole genome shotgun (WGS) entry which is preliminary data.</text>
</comment>
<feature type="repeat" description="TPR" evidence="3">
    <location>
        <begin position="139"/>
        <end position="172"/>
    </location>
</feature>
<feature type="compositionally biased region" description="Low complexity" evidence="4">
    <location>
        <begin position="269"/>
        <end position="283"/>
    </location>
</feature>
<keyword evidence="2 3" id="KW-0802">TPR repeat</keyword>
<dbReference type="PANTHER" id="PTHR44227:SF3">
    <property type="entry name" value="PROTEIN O-MANNOSYL-TRANSFERASE TMTC4"/>
    <property type="match status" value="1"/>
</dbReference>
<feature type="region of interest" description="Disordered" evidence="4">
    <location>
        <begin position="259"/>
        <end position="303"/>
    </location>
</feature>
<dbReference type="AlphaFoldDB" id="A0A917I4G4"/>
<dbReference type="Proteomes" id="UP000603912">
    <property type="component" value="Unassembled WGS sequence"/>
</dbReference>
<dbReference type="PROSITE" id="PS51257">
    <property type="entry name" value="PROKAR_LIPOPROTEIN"/>
    <property type="match status" value="1"/>
</dbReference>
<dbReference type="PIRSF" id="PIRSF035836">
    <property type="entry name" value="UCP035836"/>
    <property type="match status" value="1"/>
</dbReference>
<dbReference type="InterPro" id="IPR052346">
    <property type="entry name" value="O-mannosyl-transferase_TMTC"/>
</dbReference>
<evidence type="ECO:0000256" key="3">
    <source>
        <dbReference type="PROSITE-ProRule" id="PRU00339"/>
    </source>
</evidence>
<dbReference type="SUPFAM" id="SSF48452">
    <property type="entry name" value="TPR-like"/>
    <property type="match status" value="1"/>
</dbReference>
<evidence type="ECO:0000256" key="4">
    <source>
        <dbReference type="SAM" id="MobiDB-lite"/>
    </source>
</evidence>
<dbReference type="Gene3D" id="1.25.40.10">
    <property type="entry name" value="Tetratricopeptide repeat domain"/>
    <property type="match status" value="1"/>
</dbReference>
<reference evidence="5" key="1">
    <citation type="journal article" date="2014" name="Int. J. Syst. Evol. Microbiol.">
        <title>Complete genome sequence of Corynebacterium casei LMG S-19264T (=DSM 44701T), isolated from a smear-ripened cheese.</title>
        <authorList>
            <consortium name="US DOE Joint Genome Institute (JGI-PGF)"/>
            <person name="Walter F."/>
            <person name="Albersmeier A."/>
            <person name="Kalinowski J."/>
            <person name="Ruckert C."/>
        </authorList>
    </citation>
    <scope>NUCLEOTIDE SEQUENCE</scope>
    <source>
        <strain evidence="5">CGMCC 1.12214</strain>
    </source>
</reference>
<dbReference type="EMBL" id="BMES01000001">
    <property type="protein sequence ID" value="GGH08590.1"/>
    <property type="molecule type" value="Genomic_DNA"/>
</dbReference>